<organism evidence="3 4">
    <name type="scientific">Metschnikowia pulcherrima</name>
    <dbReference type="NCBI Taxonomy" id="27326"/>
    <lineage>
        <taxon>Eukaryota</taxon>
        <taxon>Fungi</taxon>
        <taxon>Dikarya</taxon>
        <taxon>Ascomycota</taxon>
        <taxon>Saccharomycotina</taxon>
        <taxon>Pichiomycetes</taxon>
        <taxon>Metschnikowiaceae</taxon>
        <taxon>Metschnikowia</taxon>
    </lineage>
</organism>
<evidence type="ECO:0000313" key="3">
    <source>
        <dbReference type="EMBL" id="KAF8002006.1"/>
    </source>
</evidence>
<feature type="compositionally biased region" description="Basic and acidic residues" evidence="1">
    <location>
        <begin position="139"/>
        <end position="172"/>
    </location>
</feature>
<dbReference type="EMBL" id="JACBPP010000004">
    <property type="protein sequence ID" value="KAF8002006.1"/>
    <property type="molecule type" value="Genomic_DNA"/>
</dbReference>
<comment type="caution">
    <text evidence="3">The sequence shown here is derived from an EMBL/GenBank/DDBJ whole genome shotgun (WGS) entry which is preliminary data.</text>
</comment>
<feature type="region of interest" description="Disordered" evidence="1">
    <location>
        <begin position="138"/>
        <end position="172"/>
    </location>
</feature>
<accession>A0A8H7L9Q6</accession>
<feature type="chain" id="PRO_5034227710" evidence="2">
    <location>
        <begin position="18"/>
        <end position="172"/>
    </location>
</feature>
<keyword evidence="4" id="KW-1185">Reference proteome</keyword>
<gene>
    <name evidence="3" type="ORF">HF325_002971</name>
</gene>
<name>A0A8H7L9Q6_9ASCO</name>
<reference evidence="3" key="1">
    <citation type="submission" date="2020-10" db="EMBL/GenBank/DDBJ databases">
        <title>The Whole-Genome Sequence of Metschnikowia persimmonesis, a Novel Endophytic Yeast Species Isolated from Medicinal Plant Diospyros kaki Thumb.</title>
        <authorList>
            <person name="Rahmat E."/>
            <person name="Kang Y."/>
        </authorList>
    </citation>
    <scope>NUCLEOTIDE SEQUENCE</scope>
    <source>
        <strain evidence="3">KIOM G15050</strain>
    </source>
</reference>
<dbReference type="Proteomes" id="UP000649328">
    <property type="component" value="Unassembled WGS sequence"/>
</dbReference>
<sequence>MPETGLSLLILVHVISSYYTLKNAVLAPILIPLATLTNDFHATLKSYEDQFEYPPQKPQIDALGLINLIKKSPLNDIIIVNAVKGEVQLSPPSDKTQATLVSVVVESSIGYGNSGLKNEYHSIIMDEFNDGKTSILETEDSKDITVSEEALKRDGIDSTESPEKQNSENSKF</sequence>
<protein>
    <submittedName>
        <fullName evidence="3">Uncharacterized protein</fullName>
    </submittedName>
</protein>
<evidence type="ECO:0000313" key="4">
    <source>
        <dbReference type="Proteomes" id="UP000649328"/>
    </source>
</evidence>
<dbReference type="AlphaFoldDB" id="A0A8H7L9Q6"/>
<proteinExistence type="predicted"/>
<evidence type="ECO:0000256" key="1">
    <source>
        <dbReference type="SAM" id="MobiDB-lite"/>
    </source>
</evidence>
<feature type="signal peptide" evidence="2">
    <location>
        <begin position="1"/>
        <end position="17"/>
    </location>
</feature>
<evidence type="ECO:0000256" key="2">
    <source>
        <dbReference type="SAM" id="SignalP"/>
    </source>
</evidence>
<keyword evidence="2" id="KW-0732">Signal</keyword>